<gene>
    <name evidence="1" type="ORF">BDN70DRAFT_882756</name>
</gene>
<accession>A0A9P5YUT7</accession>
<evidence type="ECO:0000313" key="2">
    <source>
        <dbReference type="Proteomes" id="UP000807469"/>
    </source>
</evidence>
<protein>
    <submittedName>
        <fullName evidence="1">Uncharacterized protein</fullName>
    </submittedName>
</protein>
<comment type="caution">
    <text evidence="1">The sequence shown here is derived from an EMBL/GenBank/DDBJ whole genome shotgun (WGS) entry which is preliminary data.</text>
</comment>
<reference evidence="1" key="1">
    <citation type="submission" date="2020-11" db="EMBL/GenBank/DDBJ databases">
        <authorList>
            <consortium name="DOE Joint Genome Institute"/>
            <person name="Ahrendt S."/>
            <person name="Riley R."/>
            <person name="Andreopoulos W."/>
            <person name="Labutti K."/>
            <person name="Pangilinan J."/>
            <person name="Ruiz-Duenas F.J."/>
            <person name="Barrasa J.M."/>
            <person name="Sanchez-Garcia M."/>
            <person name="Camarero S."/>
            <person name="Miyauchi S."/>
            <person name="Serrano A."/>
            <person name="Linde D."/>
            <person name="Babiker R."/>
            <person name="Drula E."/>
            <person name="Ayuso-Fernandez I."/>
            <person name="Pacheco R."/>
            <person name="Padilla G."/>
            <person name="Ferreira P."/>
            <person name="Barriuso J."/>
            <person name="Kellner H."/>
            <person name="Castanera R."/>
            <person name="Alfaro M."/>
            <person name="Ramirez L."/>
            <person name="Pisabarro A.G."/>
            <person name="Kuo A."/>
            <person name="Tritt A."/>
            <person name="Lipzen A."/>
            <person name="He G."/>
            <person name="Yan M."/>
            <person name="Ng V."/>
            <person name="Cullen D."/>
            <person name="Martin F."/>
            <person name="Rosso M.-N."/>
            <person name="Henrissat B."/>
            <person name="Hibbett D."/>
            <person name="Martinez A.T."/>
            <person name="Grigoriev I.V."/>
        </authorList>
    </citation>
    <scope>NUCLEOTIDE SEQUENCE</scope>
    <source>
        <strain evidence="1">CIRM-BRFM 674</strain>
    </source>
</reference>
<keyword evidence="2" id="KW-1185">Reference proteome</keyword>
<dbReference type="EMBL" id="MU155304">
    <property type="protein sequence ID" value="KAF9476162.1"/>
    <property type="molecule type" value="Genomic_DNA"/>
</dbReference>
<organism evidence="1 2">
    <name type="scientific">Pholiota conissans</name>
    <dbReference type="NCBI Taxonomy" id="109636"/>
    <lineage>
        <taxon>Eukaryota</taxon>
        <taxon>Fungi</taxon>
        <taxon>Dikarya</taxon>
        <taxon>Basidiomycota</taxon>
        <taxon>Agaricomycotina</taxon>
        <taxon>Agaricomycetes</taxon>
        <taxon>Agaricomycetidae</taxon>
        <taxon>Agaricales</taxon>
        <taxon>Agaricineae</taxon>
        <taxon>Strophariaceae</taxon>
        <taxon>Pholiota</taxon>
    </lineage>
</organism>
<sequence>MPCYTSDEATSPGCSTPDFSRTRFVLTENIPVLSLDGSAQQEHENEKEEIPELTLDEPSTLGFFSFDPFDMYTSYPEFGCIPDAVPVPRTACGADMYAEPAMGVSYAGDGRVGYQQSEADLEQLFLAQMEYGIGNYELFGMDNDDAPILS</sequence>
<dbReference type="AlphaFoldDB" id="A0A9P5YUT7"/>
<evidence type="ECO:0000313" key="1">
    <source>
        <dbReference type="EMBL" id="KAF9476162.1"/>
    </source>
</evidence>
<name>A0A9P5YUT7_9AGAR</name>
<dbReference type="Proteomes" id="UP000807469">
    <property type="component" value="Unassembled WGS sequence"/>
</dbReference>
<proteinExistence type="predicted"/>